<evidence type="ECO:0000313" key="10">
    <source>
        <dbReference type="Proteomes" id="UP000431269"/>
    </source>
</evidence>
<dbReference type="InterPro" id="IPR027368">
    <property type="entry name" value="MnmE_dom2"/>
</dbReference>
<keyword evidence="7" id="KW-0963">Cytoplasm</keyword>
<feature type="binding site" evidence="7">
    <location>
        <position position="231"/>
    </location>
    <ligand>
        <name>Mg(2+)</name>
        <dbReference type="ChEBI" id="CHEBI:18420"/>
    </ligand>
</feature>
<feature type="binding site" evidence="7">
    <location>
        <position position="22"/>
    </location>
    <ligand>
        <name>(6S)-5-formyl-5,6,7,8-tetrahydrofolate</name>
        <dbReference type="ChEBI" id="CHEBI:57457"/>
    </ligand>
</feature>
<dbReference type="Gene3D" id="1.20.120.430">
    <property type="entry name" value="tRNA modification GTPase MnmE domain 2"/>
    <property type="match status" value="1"/>
</dbReference>
<feature type="binding site" evidence="7">
    <location>
        <position position="248"/>
    </location>
    <ligand>
        <name>K(+)</name>
        <dbReference type="ChEBI" id="CHEBI:29103"/>
    </ligand>
</feature>
<dbReference type="PANTHER" id="PTHR42714">
    <property type="entry name" value="TRNA MODIFICATION GTPASE GTPBP3"/>
    <property type="match status" value="1"/>
</dbReference>
<feature type="binding site" evidence="7">
    <location>
        <begin position="227"/>
        <end position="232"/>
    </location>
    <ligand>
        <name>GTP</name>
        <dbReference type="ChEBI" id="CHEBI:37565"/>
    </ligand>
</feature>
<dbReference type="EC" id="3.6.-.-" evidence="7"/>
<feature type="binding site" evidence="7">
    <location>
        <position position="81"/>
    </location>
    <ligand>
        <name>(6S)-5-formyl-5,6,7,8-tetrahydrofolate</name>
        <dbReference type="ChEBI" id="CHEBI:57457"/>
    </ligand>
</feature>
<dbReference type="HAMAP" id="MF_00379">
    <property type="entry name" value="GTPase_MnmE"/>
    <property type="match status" value="1"/>
</dbReference>
<dbReference type="PROSITE" id="PS51709">
    <property type="entry name" value="G_TRME"/>
    <property type="match status" value="1"/>
</dbReference>
<comment type="subunit">
    <text evidence="7">Homodimer. Heterotetramer of two MnmE and two MnmG subunits.</text>
</comment>
<feature type="binding site" evidence="7">
    <location>
        <position position="121"/>
    </location>
    <ligand>
        <name>(6S)-5-formyl-5,6,7,8-tetrahydrofolate</name>
        <dbReference type="ChEBI" id="CHEBI:57457"/>
    </ligand>
</feature>
<dbReference type="GO" id="GO:0003924">
    <property type="term" value="F:GTPase activity"/>
    <property type="evidence" value="ECO:0007669"/>
    <property type="project" value="UniProtKB-UniRule"/>
</dbReference>
<feature type="binding site" evidence="7">
    <location>
        <position position="227"/>
    </location>
    <ligand>
        <name>K(+)</name>
        <dbReference type="ChEBI" id="CHEBI:29103"/>
    </ligand>
</feature>
<comment type="caution">
    <text evidence="7">Lacks conserved residue(s) required for the propagation of feature annotation.</text>
</comment>
<dbReference type="InterPro" id="IPR027266">
    <property type="entry name" value="TrmE/GcvT-like"/>
</dbReference>
<feature type="domain" description="TrmE-type G" evidence="8">
    <location>
        <begin position="217"/>
        <end position="388"/>
    </location>
</feature>
<keyword evidence="10" id="KW-1185">Reference proteome</keyword>
<feature type="binding site" evidence="7">
    <location>
        <begin position="271"/>
        <end position="274"/>
    </location>
    <ligand>
        <name>GTP</name>
        <dbReference type="ChEBI" id="CHEBI:37565"/>
    </ligand>
</feature>
<proteinExistence type="inferred from homology"/>
<feature type="binding site" evidence="7">
    <location>
        <begin position="246"/>
        <end position="252"/>
    </location>
    <ligand>
        <name>GTP</name>
        <dbReference type="ChEBI" id="CHEBI:37565"/>
    </ligand>
</feature>
<evidence type="ECO:0000256" key="6">
    <source>
        <dbReference type="ARBA" id="ARBA00023134"/>
    </source>
</evidence>
<comment type="subcellular location">
    <subcellularLocation>
        <location evidence="7">Cytoplasm</location>
    </subcellularLocation>
</comment>
<dbReference type="Proteomes" id="UP000431269">
    <property type="component" value="Chromosome"/>
</dbReference>
<sequence>MKPDTIAALATGAGRAGVAVIRLSGPAAGATLQALTARDLPKPRVATREAFCDPRNGVSLDDGIALWFPGPRSFTGEDVAELQIHGGPAVIAAVIDACLSQPGVRVAEPGEYTRRAFENGKLDLAEAEGLADLVDAETEGQRRQALRQRRGALSSVYEGWRGRLIEAAALIEAEIDFPDEDLPGALAQRAGPVLQSLAADMASHLDDAHRGERIRDGFRIAIIGPPNAGKSSLLNALAQREAAIVSELPGTTRDVVEVRLVLAGYPVWIADTAGLREAADAIEAEGVRRALARAEEADLRVLAVEAGPDGPAWAQRLLRHGDIWLHTKRDLRWGQPTEIPGYKRRIRYEDLIKALPMMGTHPPGPIPFSVLDEIDVANLVDHIAAKVHQALGREEAPVLTRARHRRLVEEARSALQRAIPALDQAAELAAEDVRVAADQIGRLTGRIDVEDLLDEIFSSFCIGK</sequence>
<name>A0A6I6MUG9_9CAUL</name>
<dbReference type="Gene3D" id="3.40.50.300">
    <property type="entry name" value="P-loop containing nucleotide triphosphate hydrolases"/>
    <property type="match status" value="1"/>
</dbReference>
<keyword evidence="2 7" id="KW-0819">tRNA processing</keyword>
<dbReference type="Pfam" id="PF12631">
    <property type="entry name" value="MnmE_helical"/>
    <property type="match status" value="1"/>
</dbReference>
<dbReference type="GO" id="GO:0002098">
    <property type="term" value="P:tRNA wobble uridine modification"/>
    <property type="evidence" value="ECO:0007669"/>
    <property type="project" value="TreeGrafter"/>
</dbReference>
<dbReference type="NCBIfam" id="NF003661">
    <property type="entry name" value="PRK05291.1-3"/>
    <property type="match status" value="1"/>
</dbReference>
<feature type="binding site" evidence="7">
    <location>
        <position position="464"/>
    </location>
    <ligand>
        <name>(6S)-5-formyl-5,6,7,8-tetrahydrofolate</name>
        <dbReference type="ChEBI" id="CHEBI:57457"/>
    </ligand>
</feature>
<dbReference type="PANTHER" id="PTHR42714:SF2">
    <property type="entry name" value="TRNA MODIFICATION GTPASE GTPBP3, MITOCHONDRIAL"/>
    <property type="match status" value="1"/>
</dbReference>
<keyword evidence="7" id="KW-0460">Magnesium</keyword>
<dbReference type="SUPFAM" id="SSF116878">
    <property type="entry name" value="TrmE connector domain"/>
    <property type="match status" value="1"/>
</dbReference>
<keyword evidence="6 7" id="KW-0342">GTP-binding</keyword>
<evidence type="ECO:0000256" key="4">
    <source>
        <dbReference type="ARBA" id="ARBA00022801"/>
    </source>
</evidence>
<dbReference type="InterPro" id="IPR006073">
    <property type="entry name" value="GTP-bd"/>
</dbReference>
<dbReference type="CDD" id="cd14858">
    <property type="entry name" value="TrmE_N"/>
    <property type="match status" value="1"/>
</dbReference>
<gene>
    <name evidence="7 9" type="primary">mnmE</name>
    <name evidence="7" type="synonym">trmE</name>
    <name evidence="9" type="ORF">DSM104635_03893</name>
</gene>
<dbReference type="Pfam" id="PF01926">
    <property type="entry name" value="MMR_HSR1"/>
    <property type="match status" value="1"/>
</dbReference>
<dbReference type="InterPro" id="IPR031168">
    <property type="entry name" value="G_TrmE"/>
</dbReference>
<keyword evidence="3 7" id="KW-0547">Nucleotide-binding</keyword>
<protein>
    <recommendedName>
        <fullName evidence="7">tRNA modification GTPase MnmE</fullName>
        <ecNumber evidence="7">3.6.-.-</ecNumber>
    </recommendedName>
</protein>
<dbReference type="KEGG" id="tsv:DSM104635_03893"/>
<comment type="cofactor">
    <cofactor evidence="7">
        <name>K(+)</name>
        <dbReference type="ChEBI" id="CHEBI:29103"/>
    </cofactor>
    <text evidence="7">Binds 1 potassium ion per subunit.</text>
</comment>
<dbReference type="PRINTS" id="PR00326">
    <property type="entry name" value="GTP1OBG"/>
</dbReference>
<dbReference type="GO" id="GO:0005737">
    <property type="term" value="C:cytoplasm"/>
    <property type="evidence" value="ECO:0007669"/>
    <property type="project" value="UniProtKB-SubCell"/>
</dbReference>
<keyword evidence="4 7" id="KW-0378">Hydrolase</keyword>
<dbReference type="CDD" id="cd04164">
    <property type="entry name" value="trmE"/>
    <property type="match status" value="1"/>
</dbReference>
<dbReference type="EMBL" id="CP047045">
    <property type="protein sequence ID" value="QGZ97028.1"/>
    <property type="molecule type" value="Genomic_DNA"/>
</dbReference>
<dbReference type="Gene3D" id="3.30.1360.120">
    <property type="entry name" value="Probable tRNA modification gtpase trme, domain 1"/>
    <property type="match status" value="1"/>
</dbReference>
<dbReference type="NCBIfam" id="TIGR00231">
    <property type="entry name" value="small_GTP"/>
    <property type="match status" value="1"/>
</dbReference>
<evidence type="ECO:0000256" key="7">
    <source>
        <dbReference type="HAMAP-Rule" id="MF_00379"/>
    </source>
</evidence>
<dbReference type="RefSeq" id="WP_158767862.1">
    <property type="nucleotide sequence ID" value="NZ_CP047045.1"/>
</dbReference>
<dbReference type="Pfam" id="PF10396">
    <property type="entry name" value="TrmE_N"/>
    <property type="match status" value="1"/>
</dbReference>
<comment type="function">
    <text evidence="7">Exhibits a very high intrinsic GTPase hydrolysis rate. Involved in the addition of a carboxymethylaminomethyl (cmnm) group at the wobble position (U34) of certain tRNAs, forming tRNA-cmnm(5)s(2)U34.</text>
</comment>
<dbReference type="GO" id="GO:0030488">
    <property type="term" value="P:tRNA methylation"/>
    <property type="evidence" value="ECO:0007669"/>
    <property type="project" value="TreeGrafter"/>
</dbReference>
<dbReference type="InterPro" id="IPR004520">
    <property type="entry name" value="GTPase_MnmE"/>
</dbReference>
<feature type="binding site" evidence="7">
    <location>
        <position position="252"/>
    </location>
    <ligand>
        <name>Mg(2+)</name>
        <dbReference type="ChEBI" id="CHEBI:18420"/>
    </ligand>
</feature>
<dbReference type="AlphaFoldDB" id="A0A6I6MUG9"/>
<evidence type="ECO:0000256" key="2">
    <source>
        <dbReference type="ARBA" id="ARBA00022694"/>
    </source>
</evidence>
<feature type="binding site" evidence="7">
    <location>
        <position position="246"/>
    </location>
    <ligand>
        <name>K(+)</name>
        <dbReference type="ChEBI" id="CHEBI:29103"/>
    </ligand>
</feature>
<comment type="similarity">
    <text evidence="1 7">Belongs to the TRAFAC class TrmE-Era-EngA-EngB-Septin-like GTPase superfamily. TrmE GTPase family.</text>
</comment>
<feature type="binding site" evidence="7">
    <location>
        <position position="251"/>
    </location>
    <ligand>
        <name>K(+)</name>
        <dbReference type="ChEBI" id="CHEBI:29103"/>
    </ligand>
</feature>
<evidence type="ECO:0000256" key="3">
    <source>
        <dbReference type="ARBA" id="ARBA00022741"/>
    </source>
</evidence>
<organism evidence="9 10">
    <name type="scientific">Terricaulis silvestris</name>
    <dbReference type="NCBI Taxonomy" id="2686094"/>
    <lineage>
        <taxon>Bacteria</taxon>
        <taxon>Pseudomonadati</taxon>
        <taxon>Pseudomonadota</taxon>
        <taxon>Alphaproteobacteria</taxon>
        <taxon>Caulobacterales</taxon>
        <taxon>Caulobacteraceae</taxon>
        <taxon>Terricaulis</taxon>
    </lineage>
</organism>
<reference evidence="10" key="1">
    <citation type="submission" date="2019-12" db="EMBL/GenBank/DDBJ databases">
        <title>Complete genome of Terracaulis silvestris 0127_4.</title>
        <authorList>
            <person name="Vieira S."/>
            <person name="Riedel T."/>
            <person name="Sproer C."/>
            <person name="Pascual J."/>
            <person name="Boedeker C."/>
            <person name="Overmann J."/>
        </authorList>
    </citation>
    <scope>NUCLEOTIDE SEQUENCE [LARGE SCALE GENOMIC DNA]</scope>
    <source>
        <strain evidence="10">0127_4</strain>
    </source>
</reference>
<keyword evidence="5 7" id="KW-0630">Potassium</keyword>
<evidence type="ECO:0000313" key="9">
    <source>
        <dbReference type="EMBL" id="QGZ97028.1"/>
    </source>
</evidence>
<dbReference type="InterPro" id="IPR025867">
    <property type="entry name" value="MnmE_helical"/>
</dbReference>
<evidence type="ECO:0000256" key="1">
    <source>
        <dbReference type="ARBA" id="ARBA00011043"/>
    </source>
</evidence>
<dbReference type="InterPro" id="IPR027417">
    <property type="entry name" value="P-loop_NTPase"/>
</dbReference>
<dbReference type="InterPro" id="IPR005225">
    <property type="entry name" value="Small_GTP-bd"/>
</dbReference>
<dbReference type="InterPro" id="IPR018948">
    <property type="entry name" value="GTP-bd_TrmE_N"/>
</dbReference>
<evidence type="ECO:0000256" key="5">
    <source>
        <dbReference type="ARBA" id="ARBA00022958"/>
    </source>
</evidence>
<dbReference type="SUPFAM" id="SSF103025">
    <property type="entry name" value="Folate-binding domain"/>
    <property type="match status" value="1"/>
</dbReference>
<dbReference type="GO" id="GO:0046872">
    <property type="term" value="F:metal ion binding"/>
    <property type="evidence" value="ECO:0007669"/>
    <property type="project" value="UniProtKB-KW"/>
</dbReference>
<accession>A0A6I6MUG9</accession>
<dbReference type="FunFam" id="3.30.1360.120:FF:000007">
    <property type="entry name" value="tRNA modification GTPase GTPBP3, mitochondrial"/>
    <property type="match status" value="1"/>
</dbReference>
<dbReference type="SUPFAM" id="SSF52540">
    <property type="entry name" value="P-loop containing nucleoside triphosphate hydrolases"/>
    <property type="match status" value="1"/>
</dbReference>
<keyword evidence="7" id="KW-0479">Metal-binding</keyword>
<evidence type="ECO:0000259" key="8">
    <source>
        <dbReference type="PROSITE" id="PS51709"/>
    </source>
</evidence>
<dbReference type="GO" id="GO:0005525">
    <property type="term" value="F:GTP binding"/>
    <property type="evidence" value="ECO:0007669"/>
    <property type="project" value="UniProtKB-UniRule"/>
</dbReference>